<gene>
    <name evidence="1" type="ORF">OEW28_13770</name>
</gene>
<sequence length="43" mass="5022">MQEFAKNREIFLHFGLYVADFQGVCGEPITRDTGLRHLWALKI</sequence>
<proteinExistence type="predicted"/>
<organism evidence="1 2">
    <name type="scientific">Albidovulum marisflavi</name>
    <dbReference type="NCBI Taxonomy" id="2984159"/>
    <lineage>
        <taxon>Bacteria</taxon>
        <taxon>Pseudomonadati</taxon>
        <taxon>Pseudomonadota</taxon>
        <taxon>Alphaproteobacteria</taxon>
        <taxon>Rhodobacterales</taxon>
        <taxon>Paracoccaceae</taxon>
        <taxon>Albidovulum</taxon>
    </lineage>
</organism>
<name>A0ABT2ZF16_9RHOB</name>
<evidence type="ECO:0000313" key="1">
    <source>
        <dbReference type="EMBL" id="MCV2869697.1"/>
    </source>
</evidence>
<dbReference type="RefSeq" id="WP_263735346.1">
    <property type="nucleotide sequence ID" value="NZ_JAOWKY010000003.1"/>
</dbReference>
<comment type="caution">
    <text evidence="1">The sequence shown here is derived from an EMBL/GenBank/DDBJ whole genome shotgun (WGS) entry which is preliminary data.</text>
</comment>
<keyword evidence="2" id="KW-1185">Reference proteome</keyword>
<protein>
    <submittedName>
        <fullName evidence="1">Uncharacterized protein</fullName>
    </submittedName>
</protein>
<dbReference type="Proteomes" id="UP001652542">
    <property type="component" value="Unassembled WGS sequence"/>
</dbReference>
<accession>A0ABT2ZF16</accession>
<dbReference type="EMBL" id="JAOWKY010000003">
    <property type="protein sequence ID" value="MCV2869697.1"/>
    <property type="molecule type" value="Genomic_DNA"/>
</dbReference>
<evidence type="ECO:0000313" key="2">
    <source>
        <dbReference type="Proteomes" id="UP001652542"/>
    </source>
</evidence>
<reference evidence="1 2" key="1">
    <citation type="submission" date="2022-10" db="EMBL/GenBank/DDBJ databases">
        <title>Defluviimonas sp. nov., isolated from ocean surface water.</title>
        <authorList>
            <person name="He W."/>
            <person name="Wang L."/>
            <person name="Zhang D.-F."/>
        </authorList>
    </citation>
    <scope>NUCLEOTIDE SEQUENCE [LARGE SCALE GENOMIC DNA]</scope>
    <source>
        <strain evidence="1 2">WL0002</strain>
    </source>
</reference>